<accession>G8LVM5</accession>
<dbReference type="KEGG" id="ccl:Clocl_3134"/>
<organism evidence="1 2">
    <name type="scientific">Acetivibrio clariflavus (strain DSM 19732 / NBRC 101661 / EBR45)</name>
    <name type="common">Clostridium clariflavum</name>
    <dbReference type="NCBI Taxonomy" id="720554"/>
    <lineage>
        <taxon>Bacteria</taxon>
        <taxon>Bacillati</taxon>
        <taxon>Bacillota</taxon>
        <taxon>Clostridia</taxon>
        <taxon>Eubacteriales</taxon>
        <taxon>Oscillospiraceae</taxon>
        <taxon>Acetivibrio</taxon>
    </lineage>
</organism>
<keyword evidence="2" id="KW-1185">Reference proteome</keyword>
<dbReference type="AlphaFoldDB" id="G8LVM5"/>
<dbReference type="STRING" id="720554.Clocl_3134"/>
<dbReference type="RefSeq" id="WP_014256204.1">
    <property type="nucleotide sequence ID" value="NC_016627.1"/>
</dbReference>
<proteinExistence type="predicted"/>
<protein>
    <submittedName>
        <fullName evidence="1">Uncharacterized protein</fullName>
    </submittedName>
</protein>
<sequence length="150" mass="17469" precursor="true">MGIRKVLKAIIVLAVILLLLAGILRYTYMNKPIELELVEVARVNTEEELIGTWWVMFSEDKFPYIKEYILKVPDFDFSTNNMIISANREIKQMTYTLASKKHTPHKDSYIGIATYKSQLHPNTIFVYKVEKIKLVDEEIAGFKPEVRIED</sequence>
<reference evidence="1 2" key="2">
    <citation type="journal article" date="2012" name="Stand. Genomic Sci.">
        <title>Complete Genome Sequence of Clostridium clariflavum DSM 19732.</title>
        <authorList>
            <person name="Izquierdo J.A."/>
            <person name="Goodwin L."/>
            <person name="Davenport K.W."/>
            <person name="Teshima H."/>
            <person name="Bruce D."/>
            <person name="Detter C."/>
            <person name="Tapia R."/>
            <person name="Han S."/>
            <person name="Land M."/>
            <person name="Hauser L."/>
            <person name="Jeffries C.D."/>
            <person name="Han J."/>
            <person name="Pitluck S."/>
            <person name="Nolan M."/>
            <person name="Chen A."/>
            <person name="Huntemann M."/>
            <person name="Mavromatis K."/>
            <person name="Mikhailova N."/>
            <person name="Liolios K."/>
            <person name="Woyke T."/>
            <person name="Lynd L.R."/>
        </authorList>
    </citation>
    <scope>NUCLEOTIDE SEQUENCE [LARGE SCALE GENOMIC DNA]</scope>
    <source>
        <strain evidence="2">DSM 19732 / NBRC 101661 / EBR45</strain>
    </source>
</reference>
<dbReference type="HOGENOM" id="CLU_1737347_0_0_9"/>
<dbReference type="Proteomes" id="UP000005435">
    <property type="component" value="Chromosome"/>
</dbReference>
<dbReference type="EMBL" id="CP003065">
    <property type="protein sequence ID" value="AEV69661.1"/>
    <property type="molecule type" value="Genomic_DNA"/>
</dbReference>
<name>G8LVM5_ACECE</name>
<gene>
    <name evidence="1" type="ordered locus">Clocl_3134</name>
</gene>
<evidence type="ECO:0000313" key="2">
    <source>
        <dbReference type="Proteomes" id="UP000005435"/>
    </source>
</evidence>
<reference evidence="2" key="1">
    <citation type="submission" date="2011-12" db="EMBL/GenBank/DDBJ databases">
        <title>Complete sequence of Clostridium clariflavum DSM 19732.</title>
        <authorList>
            <consortium name="US DOE Joint Genome Institute"/>
            <person name="Lucas S."/>
            <person name="Han J."/>
            <person name="Lapidus A."/>
            <person name="Cheng J.-F."/>
            <person name="Goodwin L."/>
            <person name="Pitluck S."/>
            <person name="Peters L."/>
            <person name="Teshima H."/>
            <person name="Detter J.C."/>
            <person name="Han C."/>
            <person name="Tapia R."/>
            <person name="Land M."/>
            <person name="Hauser L."/>
            <person name="Kyrpides N."/>
            <person name="Ivanova N."/>
            <person name="Pagani I."/>
            <person name="Kitzmiller T."/>
            <person name="Lynd L."/>
            <person name="Izquierdo J."/>
            <person name="Woyke T."/>
        </authorList>
    </citation>
    <scope>NUCLEOTIDE SEQUENCE [LARGE SCALE GENOMIC DNA]</scope>
    <source>
        <strain evidence="2">DSM 19732 / NBRC 101661 / EBR45</strain>
    </source>
</reference>
<evidence type="ECO:0000313" key="1">
    <source>
        <dbReference type="EMBL" id="AEV69661.1"/>
    </source>
</evidence>